<accession>A0A8J4LYX1</accession>
<dbReference type="EMBL" id="BNCQ01000061">
    <property type="protein sequence ID" value="GIM15083.1"/>
    <property type="molecule type" value="Genomic_DNA"/>
</dbReference>
<organism evidence="3 4">
    <name type="scientific">Volvox reticuliferus</name>
    <dbReference type="NCBI Taxonomy" id="1737510"/>
    <lineage>
        <taxon>Eukaryota</taxon>
        <taxon>Viridiplantae</taxon>
        <taxon>Chlorophyta</taxon>
        <taxon>core chlorophytes</taxon>
        <taxon>Chlorophyceae</taxon>
        <taxon>CS clade</taxon>
        <taxon>Chlamydomonadales</taxon>
        <taxon>Volvocaceae</taxon>
        <taxon>Volvox</taxon>
    </lineage>
</organism>
<feature type="coiled-coil region" evidence="1">
    <location>
        <begin position="473"/>
        <end position="500"/>
    </location>
</feature>
<gene>
    <name evidence="3" type="ORF">Vretimale_17840</name>
</gene>
<proteinExistence type="predicted"/>
<evidence type="ECO:0000256" key="1">
    <source>
        <dbReference type="SAM" id="Coils"/>
    </source>
</evidence>
<feature type="region of interest" description="Disordered" evidence="2">
    <location>
        <begin position="571"/>
        <end position="590"/>
    </location>
</feature>
<protein>
    <submittedName>
        <fullName evidence="3">Uncharacterized protein</fullName>
    </submittedName>
</protein>
<dbReference type="Proteomes" id="UP000722791">
    <property type="component" value="Unassembled WGS sequence"/>
</dbReference>
<comment type="caution">
    <text evidence="3">The sequence shown here is derived from an EMBL/GenBank/DDBJ whole genome shotgun (WGS) entry which is preliminary data.</text>
</comment>
<evidence type="ECO:0000313" key="3">
    <source>
        <dbReference type="EMBL" id="GIM15083.1"/>
    </source>
</evidence>
<reference evidence="3" key="1">
    <citation type="journal article" date="2021" name="Proc. Natl. Acad. Sci. U.S.A.">
        <title>Three genomes in the algal genus Volvox reveal the fate of a haploid sex-determining region after a transition to homothallism.</title>
        <authorList>
            <person name="Yamamoto K."/>
            <person name="Hamaji T."/>
            <person name="Kawai-Toyooka H."/>
            <person name="Matsuzaki R."/>
            <person name="Takahashi F."/>
            <person name="Nishimura Y."/>
            <person name="Kawachi M."/>
            <person name="Noguchi H."/>
            <person name="Minakuchi Y."/>
            <person name="Umen J.G."/>
            <person name="Toyoda A."/>
            <person name="Nozaki H."/>
        </authorList>
    </citation>
    <scope>NUCLEOTIDE SEQUENCE</scope>
    <source>
        <strain evidence="3">NIES-3785</strain>
    </source>
</reference>
<dbReference type="AlphaFoldDB" id="A0A8J4LYX1"/>
<evidence type="ECO:0000313" key="4">
    <source>
        <dbReference type="Proteomes" id="UP000722791"/>
    </source>
</evidence>
<evidence type="ECO:0000256" key="2">
    <source>
        <dbReference type="SAM" id="MobiDB-lite"/>
    </source>
</evidence>
<name>A0A8J4LYX1_9CHLO</name>
<keyword evidence="1" id="KW-0175">Coiled coil</keyword>
<feature type="compositionally biased region" description="Low complexity" evidence="2">
    <location>
        <begin position="581"/>
        <end position="590"/>
    </location>
</feature>
<sequence length="659" mass="70433">MECDSTPTLVTRTQTSVPAAPVLCPKPEGPFVTTASTDDLEVSGSRPRSTEVVPATLPIMNKASFTKVKTWVIRAPEDNISKEKSTTSNNKSTSSNRENFELDLGATPLRNGLRQMVDDTRQKLMAMRKATSQAFAKERWLGSWNFLKLQRQDEGQAYLPAAPAQMPAPYSALANSEEYFVAKAVAVAECVQASAEDDGGLQRQAATAAVMQGKVTADKEKMRRKAAEAATAELRAVVVEQGARREAAEAAAAELRAVVAEEGARREAAEAAAAELRAVVVEQGVRREAAEAAAAELRAVVAEEGARREAAEAAAAELRAVAVEQGVRREAAEAVAAELWTAAADQRARHEAAAAQLRAAVAKEWARRKAAEAATAELWSVVAEQGARREAAEAAAAELRAVVVEQGVRREAAEAAAAELRTALAEQVSRHEGAEASTAELQAVVVEQGVRCEAAEAAAAELRAVMAEEGARREAAEASAAKLRIMLVKLEEQVQHSKAQITRCDALEDRFANVQKSMKQYRFQSRRLKRLLKQARGQAVDAVEEDSYLNDEDDVHMAQFMSEFEEPSQSATIPAPFESVSAPSATQPTTPTKLEARLHASCTHGASRAAVLIPGTSGIRGTFVEVFGSRFCGQASLASPSKSIFTKLLEAAAGQPSHC</sequence>